<evidence type="ECO:0000313" key="2">
    <source>
        <dbReference type="Proteomes" id="UP000267979"/>
    </source>
</evidence>
<name>A0A428IN23_STROR</name>
<proteinExistence type="predicted"/>
<sequence>MINRDINNFDKIMNIVEQNDIKMPLLAINEPIFGIVSHLDKIYTIYVMQDRTLLKNDHLVDIKEILITEPNLTNLYKVIDGEISIHNFFLKSNNYSIGKIANKIFPKVEINDFSKISNKIPSIDLHLNLNDDCTQYYKNNIKSRCKRLKEYNNFNNSLTFTINKNVEVKKQIEALDIHWELKDEIYSNR</sequence>
<reference evidence="1 2" key="1">
    <citation type="submission" date="2018-11" db="EMBL/GenBank/DDBJ databases">
        <title>Species Designations Belie Phenotypic and Genotypic Heterogeneity in Oral Streptococci.</title>
        <authorList>
            <person name="Velsko I."/>
        </authorList>
    </citation>
    <scope>NUCLEOTIDE SEQUENCE [LARGE SCALE GENOMIC DNA]</scope>
    <source>
        <strain evidence="1 2">BCC52</strain>
    </source>
</reference>
<gene>
    <name evidence="1" type="ORF">D8844_00475</name>
</gene>
<evidence type="ECO:0000313" key="1">
    <source>
        <dbReference type="EMBL" id="RSK18966.1"/>
    </source>
</evidence>
<organism evidence="1 2">
    <name type="scientific">Streptococcus oralis</name>
    <dbReference type="NCBI Taxonomy" id="1303"/>
    <lineage>
        <taxon>Bacteria</taxon>
        <taxon>Bacillati</taxon>
        <taxon>Bacillota</taxon>
        <taxon>Bacilli</taxon>
        <taxon>Lactobacillales</taxon>
        <taxon>Streptococcaceae</taxon>
        <taxon>Streptococcus</taxon>
    </lineage>
</organism>
<comment type="caution">
    <text evidence="1">The sequence shown here is derived from an EMBL/GenBank/DDBJ whole genome shotgun (WGS) entry which is preliminary data.</text>
</comment>
<accession>A0A428IN23</accession>
<dbReference type="RefSeq" id="WP_125421028.1">
    <property type="nucleotide sequence ID" value="NZ_RMVK01000001.1"/>
</dbReference>
<dbReference type="Proteomes" id="UP000267979">
    <property type="component" value="Unassembled WGS sequence"/>
</dbReference>
<protein>
    <submittedName>
        <fullName evidence="1">Uncharacterized protein</fullName>
    </submittedName>
</protein>
<dbReference type="EMBL" id="RMVK01000001">
    <property type="protein sequence ID" value="RSK18966.1"/>
    <property type="molecule type" value="Genomic_DNA"/>
</dbReference>
<dbReference type="AlphaFoldDB" id="A0A428IN23"/>